<organism evidence="1 2">
    <name type="scientific">Stutzerimonas nitrititolerans</name>
    <dbReference type="NCBI Taxonomy" id="2482751"/>
    <lineage>
        <taxon>Bacteria</taxon>
        <taxon>Pseudomonadati</taxon>
        <taxon>Pseudomonadota</taxon>
        <taxon>Gammaproteobacteria</taxon>
        <taxon>Pseudomonadales</taxon>
        <taxon>Pseudomonadaceae</taxon>
        <taxon>Stutzerimonas</taxon>
    </lineage>
</organism>
<dbReference type="GO" id="GO:0005975">
    <property type="term" value="P:carbohydrate metabolic process"/>
    <property type="evidence" value="ECO:0007669"/>
    <property type="project" value="InterPro"/>
</dbReference>
<gene>
    <name evidence="1" type="ORF">NJF43_00120</name>
</gene>
<accession>A0AA41WIP1</accession>
<dbReference type="InterPro" id="IPR014718">
    <property type="entry name" value="GH-type_carb-bd"/>
</dbReference>
<dbReference type="AlphaFoldDB" id="A0AA41WIP1"/>
<dbReference type="SUPFAM" id="SSF74650">
    <property type="entry name" value="Galactose mutarotase-like"/>
    <property type="match status" value="1"/>
</dbReference>
<sequence>MQNPSTLPEIHLQRGPLGLSVCPELGGAITRLAYQGFDLLRPWNGEANVRCSGCFVLAPFSNRIGDSGFEHEGVHYPLRPLSGEFSLPIHGLAWQRPWTLVHQDETGMTLRLTHRPVGDQALDWPFAFELEHELQLHETRIELRLTLRSLDERSMPAGLGWHPYFARHGVPHVQFRAQSVWLSDEANLPCVRSDIPGYWDFHDARPLHEPELDNCFSGWDGKAQIRWPQRGIELRISASHALDHLVVFTPPAERGLFALEPVTHANNALGMPDPLANGMRVLGPGETMTASCSLHLT</sequence>
<reference evidence="1" key="1">
    <citation type="submission" date="2022-06" db="EMBL/GenBank/DDBJ databases">
        <title>Detection of beta-lactamases in bacteria of animal origin.</title>
        <authorList>
            <person name="Mlynarcik P."/>
            <person name="Zdarska V."/>
            <person name="Chudobova H."/>
            <person name="Prochazkova P."/>
            <person name="Hricova K."/>
            <person name="Mezerova K."/>
            <person name="Bardon J."/>
            <person name="Dolejska M."/>
            <person name="Sukkar I."/>
            <person name="Kolar M."/>
        </authorList>
    </citation>
    <scope>NUCLEOTIDE SEQUENCE</scope>
    <source>
        <strain evidence="1">S 300-3</strain>
    </source>
</reference>
<name>A0AA41WIP1_9GAMM</name>
<dbReference type="EMBL" id="JAMYBS010000001">
    <property type="protein sequence ID" value="MCO7543165.1"/>
    <property type="molecule type" value="Genomic_DNA"/>
</dbReference>
<dbReference type="CDD" id="cd09021">
    <property type="entry name" value="Aldose_epim_Ec_YphB"/>
    <property type="match status" value="1"/>
</dbReference>
<dbReference type="Proteomes" id="UP001165292">
    <property type="component" value="Unassembled WGS sequence"/>
</dbReference>
<comment type="caution">
    <text evidence="1">The sequence shown here is derived from an EMBL/GenBank/DDBJ whole genome shotgun (WGS) entry which is preliminary data.</text>
</comment>
<dbReference type="RefSeq" id="WP_253161989.1">
    <property type="nucleotide sequence ID" value="NZ_JAMYBS010000001.1"/>
</dbReference>
<dbReference type="InterPro" id="IPR008183">
    <property type="entry name" value="Aldose_1/G6P_1-epimerase"/>
</dbReference>
<dbReference type="GO" id="GO:0016853">
    <property type="term" value="F:isomerase activity"/>
    <property type="evidence" value="ECO:0007669"/>
    <property type="project" value="InterPro"/>
</dbReference>
<dbReference type="InterPro" id="IPR011013">
    <property type="entry name" value="Gal_mutarotase_sf_dom"/>
</dbReference>
<dbReference type="GO" id="GO:0030246">
    <property type="term" value="F:carbohydrate binding"/>
    <property type="evidence" value="ECO:0007669"/>
    <property type="project" value="InterPro"/>
</dbReference>
<proteinExistence type="predicted"/>
<evidence type="ECO:0000313" key="1">
    <source>
        <dbReference type="EMBL" id="MCO7543165.1"/>
    </source>
</evidence>
<protein>
    <submittedName>
        <fullName evidence="1">Aldose 1-epimerase</fullName>
    </submittedName>
</protein>
<evidence type="ECO:0000313" key="2">
    <source>
        <dbReference type="Proteomes" id="UP001165292"/>
    </source>
</evidence>
<dbReference type="Pfam" id="PF01263">
    <property type="entry name" value="Aldose_epim"/>
    <property type="match status" value="1"/>
</dbReference>
<dbReference type="Gene3D" id="2.70.98.10">
    <property type="match status" value="1"/>
</dbReference>